<dbReference type="GO" id="GO:0009307">
    <property type="term" value="P:DNA restriction-modification system"/>
    <property type="evidence" value="ECO:0007669"/>
    <property type="project" value="UniProtKB-KW"/>
</dbReference>
<evidence type="ECO:0000313" key="6">
    <source>
        <dbReference type="Proteomes" id="UP000239874"/>
    </source>
</evidence>
<evidence type="ECO:0000256" key="3">
    <source>
        <dbReference type="ARBA" id="ARBA00023125"/>
    </source>
</evidence>
<dbReference type="Pfam" id="PF01420">
    <property type="entry name" value="Methylase_S"/>
    <property type="match status" value="1"/>
</dbReference>
<accession>A0A2S6A8V0</accession>
<dbReference type="AlphaFoldDB" id="A0A2S6A8V0"/>
<dbReference type="CDD" id="cd17267">
    <property type="entry name" value="RMtype1_S_EcoAO83I-TRD1-CR1_like"/>
    <property type="match status" value="1"/>
</dbReference>
<dbReference type="PANTHER" id="PTHR30408:SF12">
    <property type="entry name" value="TYPE I RESTRICTION ENZYME MJAVIII SPECIFICITY SUBUNIT"/>
    <property type="match status" value="1"/>
</dbReference>
<name>A0A2S6A8V0_9NOCA</name>
<comment type="caution">
    <text evidence="5">The sequence shown here is derived from an EMBL/GenBank/DDBJ whole genome shotgun (WGS) entry which is preliminary data.</text>
</comment>
<evidence type="ECO:0000256" key="2">
    <source>
        <dbReference type="ARBA" id="ARBA00022747"/>
    </source>
</evidence>
<comment type="similarity">
    <text evidence="1">Belongs to the type-I restriction system S methylase family.</text>
</comment>
<dbReference type="InterPro" id="IPR052021">
    <property type="entry name" value="Type-I_RS_S_subunit"/>
</dbReference>
<feature type="domain" description="Type I restriction modification DNA specificity" evidence="4">
    <location>
        <begin position="39"/>
        <end position="187"/>
    </location>
</feature>
<keyword evidence="5" id="KW-0540">Nuclease</keyword>
<dbReference type="InterPro" id="IPR044946">
    <property type="entry name" value="Restrct_endonuc_typeI_TRD_sf"/>
</dbReference>
<protein>
    <submittedName>
        <fullName evidence="5">Restriction endonuclease subunit S</fullName>
    </submittedName>
</protein>
<dbReference type="GO" id="GO:0003677">
    <property type="term" value="F:DNA binding"/>
    <property type="evidence" value="ECO:0007669"/>
    <property type="project" value="UniProtKB-KW"/>
</dbReference>
<keyword evidence="5" id="KW-0255">Endonuclease</keyword>
<dbReference type="PANTHER" id="PTHR30408">
    <property type="entry name" value="TYPE-1 RESTRICTION ENZYME ECOKI SPECIFICITY PROTEIN"/>
    <property type="match status" value="1"/>
</dbReference>
<dbReference type="EMBL" id="PSZC01000048">
    <property type="protein sequence ID" value="PPJ29407.1"/>
    <property type="molecule type" value="Genomic_DNA"/>
</dbReference>
<dbReference type="Gene3D" id="3.90.220.20">
    <property type="entry name" value="DNA methylase specificity domains"/>
    <property type="match status" value="2"/>
</dbReference>
<evidence type="ECO:0000256" key="1">
    <source>
        <dbReference type="ARBA" id="ARBA00010923"/>
    </source>
</evidence>
<dbReference type="InterPro" id="IPR000055">
    <property type="entry name" value="Restrct_endonuc_typeI_TRD"/>
</dbReference>
<keyword evidence="2" id="KW-0680">Restriction system</keyword>
<dbReference type="GO" id="GO:0004519">
    <property type="term" value="F:endonuclease activity"/>
    <property type="evidence" value="ECO:0007669"/>
    <property type="project" value="UniProtKB-KW"/>
</dbReference>
<dbReference type="Proteomes" id="UP000239874">
    <property type="component" value="Unassembled WGS sequence"/>
</dbReference>
<keyword evidence="5" id="KW-0378">Hydrolase</keyword>
<sequence length="404" mass="44338">MMNLTNRRWHVYAPNCSPHSTNRTGLRRLSSTNWRSLMHEWKSVTWGDVITLQRGYDITKSQQALDGSIPVVSSGGISSFHDRSMNDGPGVIMGRKGTLGRVYYVNGPFWPHDTTLWVSDFKGNHPRFVYYALQSIDPAYLNVGSASPTLNRNHVHPISVVWPTTVDQQEAIAEVLGALDDKIAANDHLITISEILAIAYASCATKTTEVGRIATHSTRSLSPDKFQETVAHYSLPAFDSSAQPSVEPAKSIKSNKFMLANPSVLISKLNPRIPRIWNIPEIGNIQAVASTEFVVLEPSGYSTSVLWSLLRQPGVMDHIASRVAGTSGSHQRVKPAEILSAPVGDPESLNAGIRELIDGLGMRIECARKESQVLAKTRDEILPLLMSGKLRIKDAEKKVEAIAG</sequence>
<proteinExistence type="inferred from homology"/>
<keyword evidence="3" id="KW-0238">DNA-binding</keyword>
<evidence type="ECO:0000313" key="5">
    <source>
        <dbReference type="EMBL" id="PPJ29407.1"/>
    </source>
</evidence>
<dbReference type="SUPFAM" id="SSF116734">
    <property type="entry name" value="DNA methylase specificity domain"/>
    <property type="match status" value="2"/>
</dbReference>
<gene>
    <name evidence="5" type="ORF">C5E45_34130</name>
</gene>
<evidence type="ECO:0000259" key="4">
    <source>
        <dbReference type="Pfam" id="PF01420"/>
    </source>
</evidence>
<reference evidence="5 6" key="1">
    <citation type="submission" date="2018-02" db="EMBL/GenBank/DDBJ databases">
        <title>8 Nocardia nova and 1 Nocardia cyriacigeorgica strain used for evolution to TMP-SMX.</title>
        <authorList>
            <person name="Mehta H."/>
            <person name="Weng J."/>
            <person name="Shamoo Y."/>
        </authorList>
    </citation>
    <scope>NUCLEOTIDE SEQUENCE [LARGE SCALE GENOMIC DNA]</scope>
    <source>
        <strain evidence="5 6">MDA3139</strain>
    </source>
</reference>
<organism evidence="5 6">
    <name type="scientific">Nocardia nova</name>
    <dbReference type="NCBI Taxonomy" id="37330"/>
    <lineage>
        <taxon>Bacteria</taxon>
        <taxon>Bacillati</taxon>
        <taxon>Actinomycetota</taxon>
        <taxon>Actinomycetes</taxon>
        <taxon>Mycobacteriales</taxon>
        <taxon>Nocardiaceae</taxon>
        <taxon>Nocardia</taxon>
    </lineage>
</organism>